<keyword evidence="4" id="KW-1185">Reference proteome</keyword>
<evidence type="ECO:0000313" key="4">
    <source>
        <dbReference type="Proteomes" id="UP000254266"/>
    </source>
</evidence>
<dbReference type="EMBL" id="QFXC01000013">
    <property type="protein sequence ID" value="RDH81299.1"/>
    <property type="molecule type" value="Genomic_DNA"/>
</dbReference>
<sequence length="404" mass="45897">MKMNRKTIFFNIISLFILSVNAQAAVIKQIYEVSLPVISQEKQIRGAAFEQGLIEVSVRVSGTSLAPTQIDLKQATRMVRQYHYKAMSQPEIDDYMKKTSTLVAPKYKLWMQFDGAKVRQLLRDNSMPIWGYQRPNVLVWLAVKDGNNRYLLKKSDVSQIKQAVSKEAKRRGLPVIWPEYDARDKKMIKFIDVWGEFWGPVKQASERYSVDAVVLGRMNWSKGSWTVNWSLLMEDRTESWKLTSPDLEILMGSGVGVATDQISSRFAVFAGNENDGEILLRVSDLNSVSKYAAASHYLSSLAPVKNVYATEVNQYQVDFHIELSGDESDLKRIIALGKVLVPDTRPDNHQEKKQVSADLPVDNSDEPTQQVLNENPDGDETGEKKSENELPETPKYILRYRLNG</sequence>
<accession>A0A370D8T7</accession>
<feature type="compositionally biased region" description="Basic and acidic residues" evidence="1">
    <location>
        <begin position="344"/>
        <end position="355"/>
    </location>
</feature>
<feature type="region of interest" description="Disordered" evidence="1">
    <location>
        <begin position="343"/>
        <end position="404"/>
    </location>
</feature>
<gene>
    <name evidence="3" type="ORF">DIZ80_14445</name>
</gene>
<dbReference type="Proteomes" id="UP000254266">
    <property type="component" value="Unassembled WGS sequence"/>
</dbReference>
<evidence type="ECO:0000256" key="1">
    <source>
        <dbReference type="SAM" id="MobiDB-lite"/>
    </source>
</evidence>
<feature type="signal peptide" evidence="2">
    <location>
        <begin position="1"/>
        <end position="24"/>
    </location>
</feature>
<dbReference type="Pfam" id="PF09839">
    <property type="entry name" value="DUF2066"/>
    <property type="match status" value="1"/>
</dbReference>
<dbReference type="AlphaFoldDB" id="A0A370D8T7"/>
<comment type="caution">
    <text evidence="3">The sequence shown here is derived from an EMBL/GenBank/DDBJ whole genome shotgun (WGS) entry which is preliminary data.</text>
</comment>
<keyword evidence="2" id="KW-0732">Signal</keyword>
<reference evidence="3 4" key="1">
    <citation type="journal article" date="2018" name="ISME J.">
        <title>Endosymbiont genomes yield clues of tubeworm success.</title>
        <authorList>
            <person name="Li Y."/>
            <person name="Liles M.R."/>
            <person name="Halanych K.M."/>
        </authorList>
    </citation>
    <scope>NUCLEOTIDE SEQUENCE [LARGE SCALE GENOMIC DNA]</scope>
    <source>
        <strain evidence="3">A1464</strain>
    </source>
</reference>
<dbReference type="InterPro" id="IPR018642">
    <property type="entry name" value="DUF2066"/>
</dbReference>
<organism evidence="3 4">
    <name type="scientific">endosymbiont of Galathealinum brachiosum</name>
    <dbReference type="NCBI Taxonomy" id="2200906"/>
    <lineage>
        <taxon>Bacteria</taxon>
        <taxon>Pseudomonadati</taxon>
        <taxon>Pseudomonadota</taxon>
        <taxon>Gammaproteobacteria</taxon>
        <taxon>sulfur-oxidizing symbionts</taxon>
    </lineage>
</organism>
<evidence type="ECO:0008006" key="5">
    <source>
        <dbReference type="Google" id="ProtNLM"/>
    </source>
</evidence>
<feature type="chain" id="PRO_5016670881" description="DUF2066 domain-containing protein" evidence="2">
    <location>
        <begin position="25"/>
        <end position="404"/>
    </location>
</feature>
<evidence type="ECO:0000313" key="3">
    <source>
        <dbReference type="EMBL" id="RDH81299.1"/>
    </source>
</evidence>
<proteinExistence type="predicted"/>
<name>A0A370D8T7_9GAMM</name>
<protein>
    <recommendedName>
        <fullName evidence="5">DUF2066 domain-containing protein</fullName>
    </recommendedName>
</protein>
<evidence type="ECO:0000256" key="2">
    <source>
        <dbReference type="SAM" id="SignalP"/>
    </source>
</evidence>